<gene>
    <name evidence="1" type="ORF">OIU79_026524</name>
</gene>
<dbReference type="Proteomes" id="UP001151532">
    <property type="component" value="Chromosome 16"/>
</dbReference>
<reference evidence="1" key="2">
    <citation type="journal article" date="2023" name="Int. J. Mol. Sci.">
        <title>De Novo Assembly and Annotation of 11 Diverse Shrub Willow (Salix) Genomes Reveals Novel Gene Organization in Sex-Linked Regions.</title>
        <authorList>
            <person name="Hyden B."/>
            <person name="Feng K."/>
            <person name="Yates T.B."/>
            <person name="Jawdy S."/>
            <person name="Cereghino C."/>
            <person name="Smart L.B."/>
            <person name="Muchero W."/>
        </authorList>
    </citation>
    <scope>NUCLEOTIDE SEQUENCE</scope>
    <source>
        <tissue evidence="1">Shoot tip</tissue>
    </source>
</reference>
<sequence length="62" mass="6975">MLMEVESTDKIENRSAGELLQLVKMESSLEGNIVDSHETSGNALPRTDLVGQSIEKDWHEIY</sequence>
<proteinExistence type="predicted"/>
<feature type="non-terminal residue" evidence="1">
    <location>
        <position position="62"/>
    </location>
</feature>
<organism evidence="1 2">
    <name type="scientific">Salix purpurea</name>
    <name type="common">Purple osier willow</name>
    <dbReference type="NCBI Taxonomy" id="77065"/>
    <lineage>
        <taxon>Eukaryota</taxon>
        <taxon>Viridiplantae</taxon>
        <taxon>Streptophyta</taxon>
        <taxon>Embryophyta</taxon>
        <taxon>Tracheophyta</taxon>
        <taxon>Spermatophyta</taxon>
        <taxon>Magnoliopsida</taxon>
        <taxon>eudicotyledons</taxon>
        <taxon>Gunneridae</taxon>
        <taxon>Pentapetalae</taxon>
        <taxon>rosids</taxon>
        <taxon>fabids</taxon>
        <taxon>Malpighiales</taxon>
        <taxon>Salicaceae</taxon>
        <taxon>Saliceae</taxon>
        <taxon>Salix</taxon>
    </lineage>
</organism>
<evidence type="ECO:0000313" key="2">
    <source>
        <dbReference type="Proteomes" id="UP001151532"/>
    </source>
</evidence>
<dbReference type="AlphaFoldDB" id="A0A9Q0VUF8"/>
<dbReference type="EMBL" id="JAPFFK010000007">
    <property type="protein sequence ID" value="KAJ6753700.1"/>
    <property type="molecule type" value="Genomic_DNA"/>
</dbReference>
<comment type="caution">
    <text evidence="1">The sequence shown here is derived from an EMBL/GenBank/DDBJ whole genome shotgun (WGS) entry which is preliminary data.</text>
</comment>
<evidence type="ECO:0000313" key="1">
    <source>
        <dbReference type="EMBL" id="KAJ6753700.1"/>
    </source>
</evidence>
<keyword evidence="2" id="KW-1185">Reference proteome</keyword>
<name>A0A9Q0VUF8_SALPP</name>
<protein>
    <submittedName>
        <fullName evidence="1">Uncharacterized protein</fullName>
    </submittedName>
</protein>
<dbReference type="OrthoDB" id="10615509at2759"/>
<accession>A0A9Q0VUF8</accession>
<reference evidence="1" key="1">
    <citation type="submission" date="2022-11" db="EMBL/GenBank/DDBJ databases">
        <authorList>
            <person name="Hyden B.L."/>
            <person name="Feng K."/>
            <person name="Yates T."/>
            <person name="Jawdy S."/>
            <person name="Smart L.B."/>
            <person name="Muchero W."/>
        </authorList>
    </citation>
    <scope>NUCLEOTIDE SEQUENCE</scope>
    <source>
        <tissue evidence="1">Shoot tip</tissue>
    </source>
</reference>